<dbReference type="NCBIfam" id="TIGR01509">
    <property type="entry name" value="HAD-SF-IA-v3"/>
    <property type="match status" value="1"/>
</dbReference>
<dbReference type="RefSeq" id="WP_344222624.1">
    <property type="nucleotide sequence ID" value="NZ_BAAAOS010000070.1"/>
</dbReference>
<sequence length="259" mass="28697">MTDPDLSITDYDTWVMDLDDTLYPPDNGLAEQMKAHIRDYLRAFYGTDEAGARRIQSDLMANHGTILRGLMVTRNIDPADFLAFERRIDYSALRSDPPLAEALSVLPGRKLVYTNGSAWHAEQTLSRLGLSEHFDGVFDILAGGLVPKPHPDSYARFVERYAIDPTRAMMFDDRSANLAVPSQLGMATVLVSGPAGSRPAPYELLGPRRWRTWDVVGLLRSLTGEALRPSTTQEAIHRTSSPSVSEATASTRKPRARPN</sequence>
<dbReference type="InterPro" id="IPR010237">
    <property type="entry name" value="Pyr-5-nucltdase"/>
</dbReference>
<dbReference type="SFLD" id="SFLDS00003">
    <property type="entry name" value="Haloacid_Dehalogenase"/>
    <property type="match status" value="1"/>
</dbReference>
<keyword evidence="3" id="KW-1185">Reference proteome</keyword>
<dbReference type="SUPFAM" id="SSF56784">
    <property type="entry name" value="HAD-like"/>
    <property type="match status" value="1"/>
</dbReference>
<organism evidence="2 3">
    <name type="scientific">Kribbella sancticallisti</name>
    <dbReference type="NCBI Taxonomy" id="460087"/>
    <lineage>
        <taxon>Bacteria</taxon>
        <taxon>Bacillati</taxon>
        <taxon>Actinomycetota</taxon>
        <taxon>Actinomycetes</taxon>
        <taxon>Propionibacteriales</taxon>
        <taxon>Kribbellaceae</taxon>
        <taxon>Kribbella</taxon>
    </lineage>
</organism>
<evidence type="ECO:0000313" key="2">
    <source>
        <dbReference type="EMBL" id="GAA1619430.1"/>
    </source>
</evidence>
<dbReference type="Proteomes" id="UP001500393">
    <property type="component" value="Unassembled WGS sequence"/>
</dbReference>
<evidence type="ECO:0008006" key="4">
    <source>
        <dbReference type="Google" id="ProtNLM"/>
    </source>
</evidence>
<feature type="region of interest" description="Disordered" evidence="1">
    <location>
        <begin position="228"/>
        <end position="259"/>
    </location>
</feature>
<proteinExistence type="predicted"/>
<dbReference type="InterPro" id="IPR036412">
    <property type="entry name" value="HAD-like_sf"/>
</dbReference>
<evidence type="ECO:0000313" key="3">
    <source>
        <dbReference type="Proteomes" id="UP001500393"/>
    </source>
</evidence>
<dbReference type="PANTHER" id="PTHR12725:SF117">
    <property type="entry name" value="HALOACID DEHALOGENASE-LIKE HYDROLASE"/>
    <property type="match status" value="1"/>
</dbReference>
<gene>
    <name evidence="2" type="ORF">GCM10009789_86460</name>
</gene>
<feature type="compositionally biased region" description="Polar residues" evidence="1">
    <location>
        <begin position="229"/>
        <end position="251"/>
    </location>
</feature>
<dbReference type="InterPro" id="IPR006439">
    <property type="entry name" value="HAD-SF_hydro_IA"/>
</dbReference>
<protein>
    <recommendedName>
        <fullName evidence="4">Hydrolase of the HAD superfamily</fullName>
    </recommendedName>
</protein>
<evidence type="ECO:0000256" key="1">
    <source>
        <dbReference type="SAM" id="MobiDB-lite"/>
    </source>
</evidence>
<dbReference type="SFLD" id="SFLDG01129">
    <property type="entry name" value="C1.5:_HAD__Beta-PGM__Phosphata"/>
    <property type="match status" value="1"/>
</dbReference>
<comment type="caution">
    <text evidence="2">The sequence shown here is derived from an EMBL/GenBank/DDBJ whole genome shotgun (WGS) entry which is preliminary data.</text>
</comment>
<dbReference type="EMBL" id="BAAAOS010000070">
    <property type="protein sequence ID" value="GAA1619430.1"/>
    <property type="molecule type" value="Genomic_DNA"/>
</dbReference>
<accession>A0ABN2EVZ8</accession>
<dbReference type="Gene3D" id="1.10.150.450">
    <property type="match status" value="1"/>
</dbReference>
<reference evidence="2 3" key="1">
    <citation type="journal article" date="2019" name="Int. J. Syst. Evol. Microbiol.">
        <title>The Global Catalogue of Microorganisms (GCM) 10K type strain sequencing project: providing services to taxonomists for standard genome sequencing and annotation.</title>
        <authorList>
            <consortium name="The Broad Institute Genomics Platform"/>
            <consortium name="The Broad Institute Genome Sequencing Center for Infectious Disease"/>
            <person name="Wu L."/>
            <person name="Ma J."/>
        </authorList>
    </citation>
    <scope>NUCLEOTIDE SEQUENCE [LARGE SCALE GENOMIC DNA]</scope>
    <source>
        <strain evidence="2 3">JCM 14969</strain>
    </source>
</reference>
<dbReference type="PANTHER" id="PTHR12725">
    <property type="entry name" value="HALOACID DEHALOGENASE-LIKE HYDROLASE"/>
    <property type="match status" value="1"/>
</dbReference>
<dbReference type="Pfam" id="PF00702">
    <property type="entry name" value="Hydrolase"/>
    <property type="match status" value="1"/>
</dbReference>
<name>A0ABN2EVZ8_9ACTN</name>
<dbReference type="SFLD" id="SFLDG01132">
    <property type="entry name" value="C1.5.3:_5'-Nucleotidase_Like"/>
    <property type="match status" value="1"/>
</dbReference>
<dbReference type="InterPro" id="IPR023214">
    <property type="entry name" value="HAD_sf"/>
</dbReference>
<dbReference type="NCBIfam" id="TIGR01993">
    <property type="entry name" value="Pyr-5-nucltdase"/>
    <property type="match status" value="1"/>
</dbReference>
<dbReference type="Gene3D" id="3.40.50.1000">
    <property type="entry name" value="HAD superfamily/HAD-like"/>
    <property type="match status" value="1"/>
</dbReference>